<name>A7VTZ1_9FIRM</name>
<evidence type="ECO:0000259" key="1">
    <source>
        <dbReference type="SMART" id="SM00382"/>
    </source>
</evidence>
<evidence type="ECO:0000313" key="2">
    <source>
        <dbReference type="EMBL" id="EDO61637.1"/>
    </source>
</evidence>
<dbReference type="EMBL" id="ABCB02000018">
    <property type="protein sequence ID" value="EDO61637.1"/>
    <property type="molecule type" value="Genomic_DNA"/>
</dbReference>
<dbReference type="PANTHER" id="PTHR42935">
    <property type="entry name" value="SLR0930 PROTEIN"/>
    <property type="match status" value="1"/>
</dbReference>
<protein>
    <recommendedName>
        <fullName evidence="1">AAA+ ATPase domain-containing protein</fullName>
    </recommendedName>
</protein>
<proteinExistence type="predicted"/>
<comment type="caution">
    <text evidence="2">The sequence shown here is derived from an EMBL/GenBank/DDBJ whole genome shotgun (WGS) entry which is preliminary data.</text>
</comment>
<dbReference type="InterPro" id="IPR027417">
    <property type="entry name" value="P-loop_NTPase"/>
</dbReference>
<accession>A7VTZ1</accession>
<evidence type="ECO:0000313" key="3">
    <source>
        <dbReference type="Proteomes" id="UP000003490"/>
    </source>
</evidence>
<dbReference type="SUPFAM" id="SSF52540">
    <property type="entry name" value="P-loop containing nucleoside triphosphate hydrolases"/>
    <property type="match status" value="1"/>
</dbReference>
<dbReference type="CDD" id="cd00009">
    <property type="entry name" value="AAA"/>
    <property type="match status" value="1"/>
</dbReference>
<feature type="domain" description="AAA+ ATPase" evidence="1">
    <location>
        <begin position="265"/>
        <end position="406"/>
    </location>
</feature>
<dbReference type="SMART" id="SM00382">
    <property type="entry name" value="AAA"/>
    <property type="match status" value="1"/>
</dbReference>
<gene>
    <name evidence="2" type="ORF">CLOLEP_02036</name>
</gene>
<dbReference type="PANTHER" id="PTHR42935:SF1">
    <property type="entry name" value="SLR0930 PROTEIN"/>
    <property type="match status" value="1"/>
</dbReference>
<dbReference type="eggNOG" id="COG2607">
    <property type="taxonomic scope" value="Bacteria"/>
</dbReference>
<dbReference type="HOGENOM" id="CLU_039512_1_1_9"/>
<organism evidence="2 3">
    <name type="scientific">[Clostridium] leptum DSM 753</name>
    <dbReference type="NCBI Taxonomy" id="428125"/>
    <lineage>
        <taxon>Bacteria</taxon>
        <taxon>Bacillati</taxon>
        <taxon>Bacillota</taxon>
        <taxon>Clostridia</taxon>
        <taxon>Eubacteriales</taxon>
        <taxon>Oscillospiraceae</taxon>
        <taxon>Oscillospiraceae incertae sedis</taxon>
    </lineage>
</organism>
<dbReference type="Gene3D" id="3.40.50.300">
    <property type="entry name" value="P-loop containing nucleotide triphosphate hydrolases"/>
    <property type="match status" value="1"/>
</dbReference>
<dbReference type="Pfam" id="PF05673">
    <property type="entry name" value="DUF815"/>
    <property type="match status" value="1"/>
</dbReference>
<dbReference type="InterPro" id="IPR003593">
    <property type="entry name" value="AAA+_ATPase"/>
</dbReference>
<dbReference type="AlphaFoldDB" id="A7VTZ1"/>
<sequence>MRKKQTNRDIFPKTFLFFEIYAIINVCRRDVRNGKKRNSNAYWRLIFSMFTTKDAALLMSSFSVYKGILHRTVPNAFYRLLCAYDAPPVEFARAWGEFFALLCDRGYSGNLSRCLSETALFDENAFSKAAAAGKADQLAAPVKKAVKRDIEIIQQIGSLTPEHLLDGYRRLDELGCVAETLPQWEAGAPIDELTGDAEACMEKMAAYYRGHGCGMYARYRAFIWRDGGIEPVVYPDPIRLKSLKGYEAARKTVIDNTLALLNGLSANNCLLYGDRGTGKSSTVKAILNEYAPQGLRMVEMPKDQLCDFPKLVERIAALPLRFIIFIDDLSFTQQDDTYAALKAVLEGGLAAQPENALIYATSNRRHLVRECFSDRDGDEIHRGDTIQESLSLSDRFGLSVNFSVPDKTRYLDIVHALAEERGLEVSGSQLDTGAEQWALARGGRSPRCAKQYIAMVESRLKQGLPL</sequence>
<reference evidence="2 3" key="2">
    <citation type="submission" date="2007-08" db="EMBL/GenBank/DDBJ databases">
        <authorList>
            <person name="Fulton L."/>
            <person name="Clifton S."/>
            <person name="Fulton B."/>
            <person name="Xu J."/>
            <person name="Minx P."/>
            <person name="Pepin K.H."/>
            <person name="Johnson M."/>
            <person name="Thiruvilangam P."/>
            <person name="Bhonagiri V."/>
            <person name="Nash W.E."/>
            <person name="Wang C."/>
            <person name="Mardis E.R."/>
            <person name="Wilson R.K."/>
        </authorList>
    </citation>
    <scope>NUCLEOTIDE SEQUENCE [LARGE SCALE GENOMIC DNA]</scope>
    <source>
        <strain evidence="2 3">DSM 753</strain>
    </source>
</reference>
<dbReference type="InterPro" id="IPR008533">
    <property type="entry name" value="DUF815"/>
</dbReference>
<dbReference type="Proteomes" id="UP000003490">
    <property type="component" value="Unassembled WGS sequence"/>
</dbReference>
<reference evidence="2 3" key="1">
    <citation type="submission" date="2007-08" db="EMBL/GenBank/DDBJ databases">
        <title>Draft genome sequence of Clostridium leptum (DSM 753).</title>
        <authorList>
            <person name="Sudarsanam P."/>
            <person name="Ley R."/>
            <person name="Guruge J."/>
            <person name="Turnbaugh P.J."/>
            <person name="Mahowald M."/>
            <person name="Liep D."/>
            <person name="Gordon J."/>
        </authorList>
    </citation>
    <scope>NUCLEOTIDE SEQUENCE [LARGE SCALE GENOMIC DNA]</scope>
    <source>
        <strain evidence="2 3">DSM 753</strain>
    </source>
</reference>